<dbReference type="PANTHER" id="PTHR48104">
    <property type="entry name" value="METACASPASE-4"/>
    <property type="match status" value="1"/>
</dbReference>
<keyword evidence="4" id="KW-1185">Reference proteome</keyword>
<dbReference type="GO" id="GO:0005737">
    <property type="term" value="C:cytoplasm"/>
    <property type="evidence" value="ECO:0007669"/>
    <property type="project" value="TreeGrafter"/>
</dbReference>
<evidence type="ECO:0000313" key="3">
    <source>
        <dbReference type="EMBL" id="PBL01572.1"/>
    </source>
</evidence>
<evidence type="ECO:0000313" key="4">
    <source>
        <dbReference type="Proteomes" id="UP000217790"/>
    </source>
</evidence>
<dbReference type="OrthoDB" id="10255174at2759"/>
<dbReference type="OMA" id="TYIGLTH"/>
<dbReference type="EMBL" id="KZ293645">
    <property type="protein sequence ID" value="PBL01572.1"/>
    <property type="molecule type" value="Genomic_DNA"/>
</dbReference>
<dbReference type="GO" id="GO:0004197">
    <property type="term" value="F:cysteine-type endopeptidase activity"/>
    <property type="evidence" value="ECO:0007669"/>
    <property type="project" value="InterPro"/>
</dbReference>
<gene>
    <name evidence="3" type="ORF">ARMGADRAFT_1158312</name>
</gene>
<evidence type="ECO:0000256" key="1">
    <source>
        <dbReference type="ARBA" id="ARBA00009005"/>
    </source>
</evidence>
<protein>
    <recommendedName>
        <fullName evidence="2">Peptidase C14 caspase domain-containing protein</fullName>
    </recommendedName>
</protein>
<feature type="domain" description="Peptidase C14 caspase" evidence="2">
    <location>
        <begin position="132"/>
        <end position="392"/>
    </location>
</feature>
<dbReference type="PANTHER" id="PTHR48104:SF30">
    <property type="entry name" value="METACASPASE-1"/>
    <property type="match status" value="1"/>
</dbReference>
<dbReference type="Proteomes" id="UP000217790">
    <property type="component" value="Unassembled WGS sequence"/>
</dbReference>
<dbReference type="InterPro" id="IPR011600">
    <property type="entry name" value="Pept_C14_caspase"/>
</dbReference>
<dbReference type="STRING" id="47427.A0A2H3E2A9"/>
<dbReference type="GO" id="GO:0006508">
    <property type="term" value="P:proteolysis"/>
    <property type="evidence" value="ECO:0007669"/>
    <property type="project" value="InterPro"/>
</dbReference>
<dbReference type="AlphaFoldDB" id="A0A2H3E2A9"/>
<name>A0A2H3E2A9_ARMGA</name>
<evidence type="ECO:0000259" key="2">
    <source>
        <dbReference type="Pfam" id="PF00656"/>
    </source>
</evidence>
<dbReference type="InParanoid" id="A0A2H3E2A9"/>
<sequence length="425" mass="47423">MITENAYIPPLRQPRCTPELWRLEEVERRVSPRFGIVSPQGIDSAAVLRETRARKYAILPWERLRTAFIRKVNALASRRDDVDELGKFHCIRSNLKRPGYKFGPISQSLTSSSSSYYTASSSTTPYYTSRIWAVLIGIDAYQSHPLQGCVSDALSMKDFLIDKLEVPKCRIQCLLGSQSPSGDSLTPSRANIVNVLYSLIDNTEIARGDNIIIYYAGHGSSYQCSSHFSTPDSKCRTSACPIEALCPIDRDTKDASGKWIPDISDRELNAIFTEISRTKGHKITFIADCCHASSVGRNLHPETGQRSMHGTRRSTVDDMLRAADGRLKGFPCYKSVLSKSWLPDMGSHVGLAACRDYQTAKETGEGSRWGGIFTRRLVYILTSGECNKGTTYIGLTHHLNREPLQTPVVYGDHIDEPLWFLDTAA</sequence>
<proteinExistence type="inferred from homology"/>
<dbReference type="InterPro" id="IPR050452">
    <property type="entry name" value="Metacaspase"/>
</dbReference>
<accession>A0A2H3E2A9</accession>
<organism evidence="3 4">
    <name type="scientific">Armillaria gallica</name>
    <name type="common">Bulbous honey fungus</name>
    <name type="synonym">Armillaria bulbosa</name>
    <dbReference type="NCBI Taxonomy" id="47427"/>
    <lineage>
        <taxon>Eukaryota</taxon>
        <taxon>Fungi</taxon>
        <taxon>Dikarya</taxon>
        <taxon>Basidiomycota</taxon>
        <taxon>Agaricomycotina</taxon>
        <taxon>Agaricomycetes</taxon>
        <taxon>Agaricomycetidae</taxon>
        <taxon>Agaricales</taxon>
        <taxon>Marasmiineae</taxon>
        <taxon>Physalacriaceae</taxon>
        <taxon>Armillaria</taxon>
    </lineage>
</organism>
<reference evidence="4" key="1">
    <citation type="journal article" date="2017" name="Nat. Ecol. Evol.">
        <title>Genome expansion and lineage-specific genetic innovations in the forest pathogenic fungi Armillaria.</title>
        <authorList>
            <person name="Sipos G."/>
            <person name="Prasanna A.N."/>
            <person name="Walter M.C."/>
            <person name="O'Connor E."/>
            <person name="Balint B."/>
            <person name="Krizsan K."/>
            <person name="Kiss B."/>
            <person name="Hess J."/>
            <person name="Varga T."/>
            <person name="Slot J."/>
            <person name="Riley R."/>
            <person name="Boka B."/>
            <person name="Rigling D."/>
            <person name="Barry K."/>
            <person name="Lee J."/>
            <person name="Mihaltcheva S."/>
            <person name="LaButti K."/>
            <person name="Lipzen A."/>
            <person name="Waldron R."/>
            <person name="Moloney N.M."/>
            <person name="Sperisen C."/>
            <person name="Kredics L."/>
            <person name="Vagvoelgyi C."/>
            <person name="Patrignani A."/>
            <person name="Fitzpatrick D."/>
            <person name="Nagy I."/>
            <person name="Doyle S."/>
            <person name="Anderson J.B."/>
            <person name="Grigoriev I.V."/>
            <person name="Gueldener U."/>
            <person name="Muensterkoetter M."/>
            <person name="Nagy L.G."/>
        </authorList>
    </citation>
    <scope>NUCLEOTIDE SEQUENCE [LARGE SCALE GENOMIC DNA]</scope>
    <source>
        <strain evidence="4">Ar21-2</strain>
    </source>
</reference>
<dbReference type="Pfam" id="PF00656">
    <property type="entry name" value="Peptidase_C14"/>
    <property type="match status" value="1"/>
</dbReference>
<comment type="similarity">
    <text evidence="1">Belongs to the peptidase C14B family.</text>
</comment>
<dbReference type="Gene3D" id="3.40.50.1460">
    <property type="match status" value="1"/>
</dbReference>